<evidence type="ECO:0000256" key="5">
    <source>
        <dbReference type="ARBA" id="ARBA00022692"/>
    </source>
</evidence>
<keyword evidence="5 9" id="KW-0812">Transmembrane</keyword>
<name>A0A8J6HCX1_TENMO</name>
<evidence type="ECO:0000256" key="3">
    <source>
        <dbReference type="ARBA" id="ARBA00006432"/>
    </source>
</evidence>
<comment type="subcellular location">
    <subcellularLocation>
        <location evidence="1">Membrane</location>
        <topology evidence="1">Multi-pass membrane protein</topology>
    </subcellularLocation>
    <subcellularLocation>
        <location evidence="2">Peroxisome</location>
    </subcellularLocation>
</comment>
<dbReference type="Pfam" id="PF00501">
    <property type="entry name" value="AMP-binding"/>
    <property type="match status" value="1"/>
</dbReference>
<dbReference type="PROSITE" id="PS00455">
    <property type="entry name" value="AMP_BINDING"/>
    <property type="match status" value="1"/>
</dbReference>
<dbReference type="InterPro" id="IPR000873">
    <property type="entry name" value="AMP-dep_synth/lig_dom"/>
</dbReference>
<dbReference type="Proteomes" id="UP000719412">
    <property type="component" value="Unassembled WGS sequence"/>
</dbReference>
<feature type="transmembrane region" description="Helical" evidence="9">
    <location>
        <begin position="152"/>
        <end position="172"/>
    </location>
</feature>
<evidence type="ECO:0000313" key="11">
    <source>
        <dbReference type="EMBL" id="KAH0812355.1"/>
    </source>
</evidence>
<comment type="similarity">
    <text evidence="3">Belongs to the ATP-dependent AMP-binding enzyme family.</text>
</comment>
<dbReference type="InterPro" id="IPR006634">
    <property type="entry name" value="TLC-dom"/>
</dbReference>
<dbReference type="GO" id="GO:0016405">
    <property type="term" value="F:CoA-ligase activity"/>
    <property type="evidence" value="ECO:0007669"/>
    <property type="project" value="TreeGrafter"/>
</dbReference>
<evidence type="ECO:0000259" key="10">
    <source>
        <dbReference type="SMART" id="SM00724"/>
    </source>
</evidence>
<keyword evidence="8" id="KW-0576">Peroxisome</keyword>
<sequence>MWSLCDANIAQCLPKVSINNFTIQKYIFSALRYIFTKIGLRLGLKQIEVKKAPHHAALEKAYSISKKWKLDRIRGLAKQLDVSEEEVESWLKLRSAQDTPSVLTKFSESFWRCCYYTSAWTAAVLIVWDKPWFWDLDQCWTEFLDQAVTRDVWWHLMITLSFYLSELMGLYLDVKRKDFWPMFIHHVTSIVLFAFVWKSNFHRLNMVGLVLFDCCDILLETLQCICELIMELKVLEGPPDQSRLPRESPAKLLLRACNTHHDNTALIDIRSGESLTYAQLCQLSKNLAASLRRLGVKKDDIVGVVSENSHKLVVAYLAGLFLAAPLHLINAGFREYELEELLKISRPRIVFCTNQCHERVLKVKRRLEFVEMVISFDDEQNEALAYADLVEESSCFQVEEDVDVDDQVGLIVNSSGTTGLPKGVMITYRMLRMNFVHARDRDFLYMKPNEVVPLVLPFCHSYAVLVMNAILYGGATLAVIDRFKPTTFLETIQKHKAEQLVTVHTLMHFLVNSPLVDQYDLSSVKQVWIGGSKLHEEDAEVLWKRFNLQKLHVIYGMTEIGIPMHISDNRKGGCGRVTCGYRVKVVDRETGLTLPPQHRGEICIGGAVTKGYLNDPQKTEETIDAEGFVHTEDIGYYGSGRLRSSSRRSSSTIRRLKTPRWSVKPGGVHSHYFK</sequence>
<keyword evidence="7 9" id="KW-0472">Membrane</keyword>
<accession>A0A8J6HCX1</accession>
<keyword evidence="6 9" id="KW-1133">Transmembrane helix</keyword>
<reference evidence="11" key="2">
    <citation type="submission" date="2021-08" db="EMBL/GenBank/DDBJ databases">
        <authorList>
            <person name="Eriksson T."/>
        </authorList>
    </citation>
    <scope>NUCLEOTIDE SEQUENCE</scope>
    <source>
        <strain evidence="11">Stoneville</strain>
        <tissue evidence="11">Whole head</tissue>
    </source>
</reference>
<keyword evidence="12" id="KW-1185">Reference proteome</keyword>
<evidence type="ECO:0000256" key="8">
    <source>
        <dbReference type="ARBA" id="ARBA00023140"/>
    </source>
</evidence>
<evidence type="ECO:0000256" key="1">
    <source>
        <dbReference type="ARBA" id="ARBA00004141"/>
    </source>
</evidence>
<evidence type="ECO:0000256" key="2">
    <source>
        <dbReference type="ARBA" id="ARBA00004275"/>
    </source>
</evidence>
<evidence type="ECO:0000256" key="7">
    <source>
        <dbReference type="ARBA" id="ARBA00023136"/>
    </source>
</evidence>
<dbReference type="Gene3D" id="3.40.50.980">
    <property type="match status" value="2"/>
</dbReference>
<feature type="transmembrane region" description="Helical" evidence="9">
    <location>
        <begin position="179"/>
        <end position="197"/>
    </location>
</feature>
<dbReference type="SMART" id="SM00724">
    <property type="entry name" value="TLC"/>
    <property type="match status" value="1"/>
</dbReference>
<dbReference type="Gene3D" id="1.10.10.60">
    <property type="entry name" value="Homeodomain-like"/>
    <property type="match status" value="1"/>
</dbReference>
<dbReference type="InterPro" id="IPR020845">
    <property type="entry name" value="AMP-binding_CS"/>
</dbReference>
<dbReference type="GO" id="GO:0016020">
    <property type="term" value="C:membrane"/>
    <property type="evidence" value="ECO:0007669"/>
    <property type="project" value="UniProtKB-SubCell"/>
</dbReference>
<evidence type="ECO:0000256" key="4">
    <source>
        <dbReference type="ARBA" id="ARBA00022598"/>
    </source>
</evidence>
<keyword evidence="4" id="KW-0436">Ligase</keyword>
<evidence type="ECO:0000256" key="6">
    <source>
        <dbReference type="ARBA" id="ARBA00022989"/>
    </source>
</evidence>
<dbReference type="PANTHER" id="PTHR24096:SF149">
    <property type="entry name" value="AMP-BINDING DOMAIN-CONTAINING PROTEIN-RELATED"/>
    <property type="match status" value="1"/>
</dbReference>
<dbReference type="AlphaFoldDB" id="A0A8J6HCX1"/>
<dbReference type="SUPFAM" id="SSF56801">
    <property type="entry name" value="Acetyl-CoA synthetase-like"/>
    <property type="match status" value="1"/>
</dbReference>
<feature type="transmembrane region" description="Helical" evidence="9">
    <location>
        <begin position="110"/>
        <end position="128"/>
    </location>
</feature>
<dbReference type="PANTHER" id="PTHR24096">
    <property type="entry name" value="LONG-CHAIN-FATTY-ACID--COA LIGASE"/>
    <property type="match status" value="1"/>
</dbReference>
<dbReference type="Pfam" id="PF03798">
    <property type="entry name" value="TRAM_LAG1_CLN8"/>
    <property type="match status" value="1"/>
</dbReference>
<proteinExistence type="inferred from homology"/>
<evidence type="ECO:0000313" key="12">
    <source>
        <dbReference type="Proteomes" id="UP000719412"/>
    </source>
</evidence>
<feature type="domain" description="TLC" evidence="10">
    <location>
        <begin position="104"/>
        <end position="346"/>
    </location>
</feature>
<gene>
    <name evidence="11" type="ORF">GEV33_010439</name>
</gene>
<dbReference type="Gene3D" id="2.30.38.10">
    <property type="entry name" value="Luciferase, Domain 3"/>
    <property type="match status" value="1"/>
</dbReference>
<protein>
    <recommendedName>
        <fullName evidence="10">TLC domain-containing protein</fullName>
    </recommendedName>
</protein>
<reference evidence="11" key="1">
    <citation type="journal article" date="2020" name="J Insects Food Feed">
        <title>The yellow mealworm (Tenebrio molitor) genome: a resource for the emerging insects as food and feed industry.</title>
        <authorList>
            <person name="Eriksson T."/>
            <person name="Andere A."/>
            <person name="Kelstrup H."/>
            <person name="Emery V."/>
            <person name="Picard C."/>
        </authorList>
    </citation>
    <scope>NUCLEOTIDE SEQUENCE</scope>
    <source>
        <strain evidence="11">Stoneville</strain>
        <tissue evidence="11">Whole head</tissue>
    </source>
</reference>
<organism evidence="11 12">
    <name type="scientific">Tenebrio molitor</name>
    <name type="common">Yellow mealworm beetle</name>
    <dbReference type="NCBI Taxonomy" id="7067"/>
    <lineage>
        <taxon>Eukaryota</taxon>
        <taxon>Metazoa</taxon>
        <taxon>Ecdysozoa</taxon>
        <taxon>Arthropoda</taxon>
        <taxon>Hexapoda</taxon>
        <taxon>Insecta</taxon>
        <taxon>Pterygota</taxon>
        <taxon>Neoptera</taxon>
        <taxon>Endopterygota</taxon>
        <taxon>Coleoptera</taxon>
        <taxon>Polyphaga</taxon>
        <taxon>Cucujiformia</taxon>
        <taxon>Tenebrionidae</taxon>
        <taxon>Tenebrio</taxon>
    </lineage>
</organism>
<dbReference type="EMBL" id="JABDTM020026121">
    <property type="protein sequence ID" value="KAH0812355.1"/>
    <property type="molecule type" value="Genomic_DNA"/>
</dbReference>
<dbReference type="GO" id="GO:0005777">
    <property type="term" value="C:peroxisome"/>
    <property type="evidence" value="ECO:0007669"/>
    <property type="project" value="UniProtKB-SubCell"/>
</dbReference>
<evidence type="ECO:0000256" key="9">
    <source>
        <dbReference type="SAM" id="Phobius"/>
    </source>
</evidence>
<comment type="caution">
    <text evidence="11">The sequence shown here is derived from an EMBL/GenBank/DDBJ whole genome shotgun (WGS) entry which is preliminary data.</text>
</comment>